<dbReference type="InterPro" id="IPR023405">
    <property type="entry name" value="Topo_IA_core_domain"/>
</dbReference>
<dbReference type="InterPro" id="IPR003601">
    <property type="entry name" value="Topo_IA_2"/>
</dbReference>
<evidence type="ECO:0000313" key="13">
    <source>
        <dbReference type="Proteomes" id="UP000231019"/>
    </source>
</evidence>
<dbReference type="InterPro" id="IPR005733">
    <property type="entry name" value="TopoI_bac-type"/>
</dbReference>
<protein>
    <recommendedName>
        <fullName evidence="8">DNA topoisomerase 1</fullName>
        <ecNumber evidence="8">5.6.2.1</ecNumber>
    </recommendedName>
    <alternativeName>
        <fullName evidence="8">DNA topoisomerase I</fullName>
    </alternativeName>
</protein>
<feature type="compositionally biased region" description="Basic residues" evidence="9">
    <location>
        <begin position="850"/>
        <end position="864"/>
    </location>
</feature>
<feature type="site" description="Interaction with DNA" evidence="8">
    <location>
        <position position="495"/>
    </location>
</feature>
<dbReference type="SMART" id="SM00436">
    <property type="entry name" value="TOP1Bc"/>
    <property type="match status" value="1"/>
</dbReference>
<dbReference type="PROSITE" id="PS50880">
    <property type="entry name" value="TOPRIM"/>
    <property type="match status" value="1"/>
</dbReference>
<feature type="active site" description="O-(5'-phospho-DNA)-tyrosine intermediate" evidence="8">
    <location>
        <position position="305"/>
    </location>
</feature>
<evidence type="ECO:0000259" key="11">
    <source>
        <dbReference type="PROSITE" id="PS52039"/>
    </source>
</evidence>
<evidence type="ECO:0000256" key="5">
    <source>
        <dbReference type="ARBA" id="ARBA00023029"/>
    </source>
</evidence>
<sequence length="864" mass="96373">MPTKSPRASKTPAKTRKTNSDSAANLVIVESPAKAKTIEKYLGEGYRVVSCYGHVRDLPKNNKAIDIQNGFAPTYVVSDDKKDVIKELKSLAKKASLVYLASDDDREGEAISWHLKESLNLKDEAVRRIVFHEITKNAILKAIDNPRTINTHLVNAQQARRILDRLVGFELSPILWRKIKTGLSAGRVQSVAVRMVVEREREIEQFQSQSAFRVVALLEVEPGKTLKAELNKRFADLASARAFLEKCREAAFTISDLQVKEGKRSPAPPFTTSTLQQEASRRLNFSVAQTMQLAQRLYEAGKITYMRTDSLNLSEEAIQRAASRIKSEYGPEYAQTRQYKTKNQSAQEAHEAIRPTDFAVESTGTDRAEKALYEMIWKRSIASQMSDARIEKTTASIAISGVPDEKLVATGEVIKFEGFLKVYLESSDDEDSEESKMLPPLKKGQLLALESMQARQTFSKPPARYTEASLVKQLEEQGIGRPSTYAPTISTIQKRDYVIKETREGKERIYSELLLKAGKITESQKTEIYGSEKSKLFPTSIGKVVTDFLVEYFDNVIDYSFTASVEKEFDDISRGNKNWNDMIARFYFDDFHPKVEKTQDVDRSQVGTVRELGVDPKSGQKVIARLGRFGPLVQIGETTEEGTKPRFASLERDQFLDTITLEQALDLFKLPQTVGSFEDQELIVGKGRFGPYIKHGDKFVSIPKGEDPLSITQERATELVLAKRKADAEKFIKGFDQDPDIQVLNGRWGPYLKAHGENYKIPKDLVAADLSYEQCLKLVAEAPPKKPRKGAPVAKASAKTAAKTTAKKAPAKKVATGKAKTATKTPAKKTASKTASKLDLKTTKEAVKKSVSKKSSAKTTPKTK</sequence>
<feature type="region of interest" description="Interaction with DNA" evidence="8">
    <location>
        <begin position="184"/>
        <end position="189"/>
    </location>
</feature>
<dbReference type="SUPFAM" id="SSF56712">
    <property type="entry name" value="Prokaryotic type I DNA topoisomerase"/>
    <property type="match status" value="1"/>
</dbReference>
<dbReference type="InterPro" id="IPR003602">
    <property type="entry name" value="Topo_IA_DNA-bd_dom"/>
</dbReference>
<feature type="site" description="Interaction with DNA" evidence="8">
    <location>
        <position position="161"/>
    </location>
</feature>
<dbReference type="InterPro" id="IPR013497">
    <property type="entry name" value="Topo_IA_cen"/>
</dbReference>
<feature type="region of interest" description="Disordered" evidence="9">
    <location>
        <begin position="783"/>
        <end position="864"/>
    </location>
</feature>
<comment type="similarity">
    <text evidence="2 8">Belongs to the type IA topoisomerase family.</text>
</comment>
<evidence type="ECO:0000256" key="8">
    <source>
        <dbReference type="HAMAP-Rule" id="MF_00952"/>
    </source>
</evidence>
<comment type="catalytic activity">
    <reaction evidence="1 8">
        <text>ATP-independent breakage of single-stranded DNA, followed by passage and rejoining.</text>
        <dbReference type="EC" id="5.6.2.1"/>
    </reaction>
</comment>
<comment type="function">
    <text evidence="8">Releases the supercoiling and torsional tension of DNA, which is introduced during the DNA replication and transcription, by transiently cleaving and rejoining one strand of the DNA duplex. Introduces a single-strand break via transesterification at a target site in duplex DNA. The scissile phosphodiester is attacked by the catalytic tyrosine of the enzyme, resulting in the formation of a DNA-(5'-phosphotyrosyl)-enzyme intermediate and the expulsion of a 3'-OH DNA strand. The free DNA strand then undergoes passage around the unbroken strand, thus removing DNA supercoils. Finally, in the religation step, the DNA 3'-OH attacks the covalent intermediate to expel the active-site tyrosine and restore the DNA phosphodiester backbone.</text>
</comment>
<evidence type="ECO:0000256" key="7">
    <source>
        <dbReference type="ARBA" id="ARBA00023235"/>
    </source>
</evidence>
<dbReference type="Pfam" id="PF01131">
    <property type="entry name" value="Topoisom_bac"/>
    <property type="match status" value="1"/>
</dbReference>
<dbReference type="CDD" id="cd00186">
    <property type="entry name" value="TOP1Ac"/>
    <property type="match status" value="1"/>
</dbReference>
<dbReference type="PRINTS" id="PR00417">
    <property type="entry name" value="PRTPISMRASEI"/>
</dbReference>
<dbReference type="HAMAP" id="MF_00952">
    <property type="entry name" value="Topoisom_1_prok"/>
    <property type="match status" value="1"/>
</dbReference>
<dbReference type="SMART" id="SM00437">
    <property type="entry name" value="TOP1Ac"/>
    <property type="match status" value="1"/>
</dbReference>
<dbReference type="PROSITE" id="PS52039">
    <property type="entry name" value="TOPO_IA_2"/>
    <property type="match status" value="1"/>
</dbReference>
<dbReference type="InterPro" id="IPR013826">
    <property type="entry name" value="Topo_IA_cen_sub3"/>
</dbReference>
<evidence type="ECO:0000259" key="10">
    <source>
        <dbReference type="PROSITE" id="PS50880"/>
    </source>
</evidence>
<dbReference type="InterPro" id="IPR000380">
    <property type="entry name" value="Topo_IA"/>
</dbReference>
<gene>
    <name evidence="8 12" type="primary">topA</name>
    <name evidence="12" type="ORF">COW36_04955</name>
</gene>
<keyword evidence="3" id="KW-0479">Metal-binding</keyword>
<dbReference type="Gene3D" id="1.10.290.10">
    <property type="entry name" value="Topoisomerase I, domain 4"/>
    <property type="match status" value="1"/>
</dbReference>
<comment type="subunit">
    <text evidence="8">Monomer.</text>
</comment>
<dbReference type="NCBIfam" id="TIGR01051">
    <property type="entry name" value="topA_bact"/>
    <property type="match status" value="1"/>
</dbReference>
<evidence type="ECO:0000256" key="3">
    <source>
        <dbReference type="ARBA" id="ARBA00022723"/>
    </source>
</evidence>
<keyword evidence="4" id="KW-0460">Magnesium</keyword>
<feature type="site" description="Interaction with DNA" evidence="8">
    <location>
        <position position="164"/>
    </location>
</feature>
<evidence type="ECO:0000256" key="4">
    <source>
        <dbReference type="ARBA" id="ARBA00022842"/>
    </source>
</evidence>
<evidence type="ECO:0000256" key="2">
    <source>
        <dbReference type="ARBA" id="ARBA00009446"/>
    </source>
</evidence>
<dbReference type="GO" id="GO:0003677">
    <property type="term" value="F:DNA binding"/>
    <property type="evidence" value="ECO:0007669"/>
    <property type="project" value="UniProtKB-KW"/>
</dbReference>
<dbReference type="InterPro" id="IPR025589">
    <property type="entry name" value="Toprim_C_rpt"/>
</dbReference>
<dbReference type="Pfam" id="PF13368">
    <property type="entry name" value="Toprim_C_rpt"/>
    <property type="match status" value="3"/>
</dbReference>
<evidence type="ECO:0000256" key="9">
    <source>
        <dbReference type="SAM" id="MobiDB-lite"/>
    </source>
</evidence>
<dbReference type="PANTHER" id="PTHR42785:SF1">
    <property type="entry name" value="DNA TOPOISOMERASE"/>
    <property type="match status" value="1"/>
</dbReference>
<dbReference type="CDD" id="cd03363">
    <property type="entry name" value="TOPRIM_TopoIA_TopoI"/>
    <property type="match status" value="1"/>
</dbReference>
<feature type="compositionally biased region" description="Basic and acidic residues" evidence="9">
    <location>
        <begin position="836"/>
        <end position="848"/>
    </location>
</feature>
<accession>A0A2M7G968</accession>
<dbReference type="InterPro" id="IPR013825">
    <property type="entry name" value="Topo_IA_cen_sub2"/>
</dbReference>
<dbReference type="EMBL" id="PFFQ01000012">
    <property type="protein sequence ID" value="PIW18645.1"/>
    <property type="molecule type" value="Genomic_DNA"/>
</dbReference>
<dbReference type="EC" id="5.6.2.1" evidence="8"/>
<feature type="domain" description="Toprim" evidence="10">
    <location>
        <begin position="24"/>
        <end position="134"/>
    </location>
</feature>
<evidence type="ECO:0000313" key="12">
    <source>
        <dbReference type="EMBL" id="PIW18645.1"/>
    </source>
</evidence>
<feature type="domain" description="Topo IA-type catalytic" evidence="11">
    <location>
        <begin position="150"/>
        <end position="595"/>
    </location>
</feature>
<dbReference type="GO" id="GO:0046872">
    <property type="term" value="F:metal ion binding"/>
    <property type="evidence" value="ECO:0007669"/>
    <property type="project" value="UniProtKB-KW"/>
</dbReference>
<comment type="caution">
    <text evidence="8">Lacks conserved residue(s) required for the propagation of feature annotation.</text>
</comment>
<dbReference type="InterPro" id="IPR034149">
    <property type="entry name" value="TOPRIM_TopoI"/>
</dbReference>
<organism evidence="12 13">
    <name type="scientific">bacterium (Candidatus Blackallbacteria) CG17_big_fil_post_rev_8_21_14_2_50_48_46</name>
    <dbReference type="NCBI Taxonomy" id="2014261"/>
    <lineage>
        <taxon>Bacteria</taxon>
        <taxon>Candidatus Blackallbacteria</taxon>
    </lineage>
</organism>
<dbReference type="InterPro" id="IPR013824">
    <property type="entry name" value="Topo_IA_cen_sub1"/>
</dbReference>
<dbReference type="InterPro" id="IPR023406">
    <property type="entry name" value="Topo_IA_AS"/>
</dbReference>
<feature type="site" description="Interaction with DNA" evidence="8">
    <location>
        <position position="160"/>
    </location>
</feature>
<keyword evidence="6 8" id="KW-0238">DNA-binding</keyword>
<feature type="site" description="Interaction with DNA" evidence="8">
    <location>
        <position position="54"/>
    </location>
</feature>
<dbReference type="InterPro" id="IPR028612">
    <property type="entry name" value="Topoisom_1_IA"/>
</dbReference>
<dbReference type="InterPro" id="IPR006171">
    <property type="entry name" value="TOPRIM_dom"/>
</dbReference>
<dbReference type="Gene3D" id="2.70.20.10">
    <property type="entry name" value="Topoisomerase I, domain 3"/>
    <property type="match status" value="1"/>
</dbReference>
<dbReference type="SMART" id="SM00493">
    <property type="entry name" value="TOPRIM"/>
    <property type="match status" value="1"/>
</dbReference>
<dbReference type="Pfam" id="PF01751">
    <property type="entry name" value="Toprim"/>
    <property type="match status" value="1"/>
</dbReference>
<feature type="region of interest" description="Disordered" evidence="9">
    <location>
        <begin position="1"/>
        <end position="23"/>
    </location>
</feature>
<keyword evidence="5 8" id="KW-0799">Topoisomerase</keyword>
<dbReference type="AlphaFoldDB" id="A0A2M7G968"/>
<dbReference type="PANTHER" id="PTHR42785">
    <property type="entry name" value="DNA TOPOISOMERASE, TYPE IA, CORE"/>
    <property type="match status" value="1"/>
</dbReference>
<dbReference type="GO" id="GO:0006265">
    <property type="term" value="P:DNA topological change"/>
    <property type="evidence" value="ECO:0007669"/>
    <property type="project" value="UniProtKB-UniRule"/>
</dbReference>
<reference evidence="12 13" key="1">
    <citation type="submission" date="2017-09" db="EMBL/GenBank/DDBJ databases">
        <title>Depth-based differentiation of microbial function through sediment-hosted aquifers and enrichment of novel symbionts in the deep terrestrial subsurface.</title>
        <authorList>
            <person name="Probst A.J."/>
            <person name="Ladd B."/>
            <person name="Jarett J.K."/>
            <person name="Geller-Mcgrath D.E."/>
            <person name="Sieber C.M."/>
            <person name="Emerson J.B."/>
            <person name="Anantharaman K."/>
            <person name="Thomas B.C."/>
            <person name="Malmstrom R."/>
            <person name="Stieglmeier M."/>
            <person name="Klingl A."/>
            <person name="Woyke T."/>
            <person name="Ryan C.M."/>
            <person name="Banfield J.F."/>
        </authorList>
    </citation>
    <scope>NUCLEOTIDE SEQUENCE [LARGE SCALE GENOMIC DNA]</scope>
    <source>
        <strain evidence="12">CG17_big_fil_post_rev_8_21_14_2_50_48_46</strain>
    </source>
</reference>
<evidence type="ECO:0000256" key="1">
    <source>
        <dbReference type="ARBA" id="ARBA00000213"/>
    </source>
</evidence>
<comment type="caution">
    <text evidence="12">The sequence shown here is derived from an EMBL/GenBank/DDBJ whole genome shotgun (WGS) entry which is preliminary data.</text>
</comment>
<dbReference type="Gene3D" id="3.40.50.140">
    <property type="match status" value="1"/>
</dbReference>
<name>A0A2M7G968_9BACT</name>
<dbReference type="PROSITE" id="PS00396">
    <property type="entry name" value="TOPO_IA_1"/>
    <property type="match status" value="1"/>
</dbReference>
<evidence type="ECO:0000256" key="6">
    <source>
        <dbReference type="ARBA" id="ARBA00023125"/>
    </source>
</evidence>
<feature type="site" description="Interaction with DNA" evidence="8">
    <location>
        <position position="176"/>
    </location>
</feature>
<dbReference type="GO" id="GO:0003917">
    <property type="term" value="F:DNA topoisomerase type I (single strand cut, ATP-independent) activity"/>
    <property type="evidence" value="ECO:0007669"/>
    <property type="project" value="UniProtKB-UniRule"/>
</dbReference>
<feature type="site" description="Interaction with DNA" evidence="8">
    <location>
        <position position="307"/>
    </location>
</feature>
<dbReference type="Gene3D" id="1.10.460.10">
    <property type="entry name" value="Topoisomerase I, domain 2"/>
    <property type="match status" value="2"/>
</dbReference>
<feature type="compositionally biased region" description="Low complexity" evidence="9">
    <location>
        <begin position="790"/>
        <end position="804"/>
    </location>
</feature>
<dbReference type="Proteomes" id="UP000231019">
    <property type="component" value="Unassembled WGS sequence"/>
</dbReference>
<keyword evidence="7 8" id="KW-0413">Isomerase</keyword>
<feature type="compositionally biased region" description="Low complexity" evidence="9">
    <location>
        <begin position="812"/>
        <end position="825"/>
    </location>
</feature>
<proteinExistence type="inferred from homology"/>